<accession>A0A6A6IIS4</accession>
<dbReference type="RefSeq" id="XP_033685280.1">
    <property type="nucleotide sequence ID" value="XM_033832052.1"/>
</dbReference>
<feature type="transmembrane region" description="Helical" evidence="7">
    <location>
        <begin position="251"/>
        <end position="275"/>
    </location>
</feature>
<protein>
    <submittedName>
        <fullName evidence="9">MFS general substrate transporter</fullName>
    </submittedName>
</protein>
<dbReference type="AlphaFoldDB" id="A0A6A6IIS4"/>
<evidence type="ECO:0000256" key="2">
    <source>
        <dbReference type="ARBA" id="ARBA00022448"/>
    </source>
</evidence>
<evidence type="ECO:0000256" key="5">
    <source>
        <dbReference type="ARBA" id="ARBA00023136"/>
    </source>
</evidence>
<evidence type="ECO:0000313" key="10">
    <source>
        <dbReference type="Proteomes" id="UP000800094"/>
    </source>
</evidence>
<feature type="transmembrane region" description="Helical" evidence="7">
    <location>
        <begin position="219"/>
        <end position="239"/>
    </location>
</feature>
<dbReference type="Proteomes" id="UP000800094">
    <property type="component" value="Unassembled WGS sequence"/>
</dbReference>
<feature type="transmembrane region" description="Helical" evidence="7">
    <location>
        <begin position="611"/>
        <end position="633"/>
    </location>
</feature>
<organism evidence="9 10">
    <name type="scientific">Trematosphaeria pertusa</name>
    <dbReference type="NCBI Taxonomy" id="390896"/>
    <lineage>
        <taxon>Eukaryota</taxon>
        <taxon>Fungi</taxon>
        <taxon>Dikarya</taxon>
        <taxon>Ascomycota</taxon>
        <taxon>Pezizomycotina</taxon>
        <taxon>Dothideomycetes</taxon>
        <taxon>Pleosporomycetidae</taxon>
        <taxon>Pleosporales</taxon>
        <taxon>Massarineae</taxon>
        <taxon>Trematosphaeriaceae</taxon>
        <taxon>Trematosphaeria</taxon>
    </lineage>
</organism>
<keyword evidence="2" id="KW-0813">Transport</keyword>
<evidence type="ECO:0000256" key="6">
    <source>
        <dbReference type="SAM" id="MobiDB-lite"/>
    </source>
</evidence>
<feature type="transmembrane region" description="Helical" evidence="7">
    <location>
        <begin position="536"/>
        <end position="555"/>
    </location>
</feature>
<reference evidence="9" key="1">
    <citation type="journal article" date="2020" name="Stud. Mycol.">
        <title>101 Dothideomycetes genomes: a test case for predicting lifestyles and emergence of pathogens.</title>
        <authorList>
            <person name="Haridas S."/>
            <person name="Albert R."/>
            <person name="Binder M."/>
            <person name="Bloem J."/>
            <person name="Labutti K."/>
            <person name="Salamov A."/>
            <person name="Andreopoulos B."/>
            <person name="Baker S."/>
            <person name="Barry K."/>
            <person name="Bills G."/>
            <person name="Bluhm B."/>
            <person name="Cannon C."/>
            <person name="Castanera R."/>
            <person name="Culley D."/>
            <person name="Daum C."/>
            <person name="Ezra D."/>
            <person name="Gonzalez J."/>
            <person name="Henrissat B."/>
            <person name="Kuo A."/>
            <person name="Liang C."/>
            <person name="Lipzen A."/>
            <person name="Lutzoni F."/>
            <person name="Magnuson J."/>
            <person name="Mondo S."/>
            <person name="Nolan M."/>
            <person name="Ohm R."/>
            <person name="Pangilinan J."/>
            <person name="Park H.-J."/>
            <person name="Ramirez L."/>
            <person name="Alfaro M."/>
            <person name="Sun H."/>
            <person name="Tritt A."/>
            <person name="Yoshinaga Y."/>
            <person name="Zwiers L.-H."/>
            <person name="Turgeon B."/>
            <person name="Goodwin S."/>
            <person name="Spatafora J."/>
            <person name="Crous P."/>
            <person name="Grigoriev I."/>
        </authorList>
    </citation>
    <scope>NUCLEOTIDE SEQUENCE</scope>
    <source>
        <strain evidence="9">CBS 122368</strain>
    </source>
</reference>
<proteinExistence type="predicted"/>
<feature type="transmembrane region" description="Helical" evidence="7">
    <location>
        <begin position="305"/>
        <end position="327"/>
    </location>
</feature>
<feature type="transmembrane region" description="Helical" evidence="7">
    <location>
        <begin position="164"/>
        <end position="182"/>
    </location>
</feature>
<dbReference type="PANTHER" id="PTHR23504:SF6">
    <property type="entry name" value="MULTIDRUG TRANSPORTER, PUTATIVE (AFU_ORTHOLOGUE AFUA_4G08740)-RELATED"/>
    <property type="match status" value="1"/>
</dbReference>
<evidence type="ECO:0000256" key="4">
    <source>
        <dbReference type="ARBA" id="ARBA00022989"/>
    </source>
</evidence>
<dbReference type="Pfam" id="PF07690">
    <property type="entry name" value="MFS_1"/>
    <property type="match status" value="1"/>
</dbReference>
<evidence type="ECO:0000256" key="1">
    <source>
        <dbReference type="ARBA" id="ARBA00004141"/>
    </source>
</evidence>
<keyword evidence="5 7" id="KW-0472">Membrane</keyword>
<dbReference type="PANTHER" id="PTHR23504">
    <property type="entry name" value="MAJOR FACILITATOR SUPERFAMILY DOMAIN-CONTAINING PROTEIN 10"/>
    <property type="match status" value="1"/>
</dbReference>
<feature type="transmembrane region" description="Helical" evidence="7">
    <location>
        <begin position="508"/>
        <end position="530"/>
    </location>
</feature>
<keyword evidence="3 7" id="KW-0812">Transmembrane</keyword>
<feature type="compositionally biased region" description="Basic and acidic residues" evidence="6">
    <location>
        <begin position="33"/>
        <end position="43"/>
    </location>
</feature>
<comment type="subcellular location">
    <subcellularLocation>
        <location evidence="1">Membrane</location>
        <topology evidence="1">Multi-pass membrane protein</topology>
    </subcellularLocation>
</comment>
<dbReference type="PROSITE" id="PS50850">
    <property type="entry name" value="MFS"/>
    <property type="match status" value="1"/>
</dbReference>
<dbReference type="GeneID" id="54585382"/>
<feature type="region of interest" description="Disordered" evidence="6">
    <location>
        <begin position="1"/>
        <end position="74"/>
    </location>
</feature>
<keyword evidence="10" id="KW-1185">Reference proteome</keyword>
<dbReference type="InterPro" id="IPR011701">
    <property type="entry name" value="MFS"/>
</dbReference>
<dbReference type="InterPro" id="IPR036259">
    <property type="entry name" value="MFS_trans_sf"/>
</dbReference>
<evidence type="ECO:0000256" key="3">
    <source>
        <dbReference type="ARBA" id="ARBA00022692"/>
    </source>
</evidence>
<dbReference type="OrthoDB" id="10262656at2759"/>
<feature type="transmembrane region" description="Helical" evidence="7">
    <location>
        <begin position="415"/>
        <end position="439"/>
    </location>
</feature>
<gene>
    <name evidence="9" type="ORF">BU26DRAFT_550458</name>
</gene>
<feature type="transmembrane region" description="Helical" evidence="7">
    <location>
        <begin position="474"/>
        <end position="496"/>
    </location>
</feature>
<dbReference type="GO" id="GO:0022857">
    <property type="term" value="F:transmembrane transporter activity"/>
    <property type="evidence" value="ECO:0007669"/>
    <property type="project" value="InterPro"/>
</dbReference>
<feature type="domain" description="Major facilitator superfamily (MFS) profile" evidence="8">
    <location>
        <begin position="120"/>
        <end position="638"/>
    </location>
</feature>
<dbReference type="Gene3D" id="1.20.1250.20">
    <property type="entry name" value="MFS general substrate transporter like domains"/>
    <property type="match status" value="1"/>
</dbReference>
<evidence type="ECO:0000256" key="7">
    <source>
        <dbReference type="SAM" id="Phobius"/>
    </source>
</evidence>
<dbReference type="EMBL" id="ML987194">
    <property type="protein sequence ID" value="KAF2250276.1"/>
    <property type="molecule type" value="Genomic_DNA"/>
</dbReference>
<evidence type="ECO:0000313" key="9">
    <source>
        <dbReference type="EMBL" id="KAF2250276.1"/>
    </source>
</evidence>
<feature type="transmembrane region" description="Helical" evidence="7">
    <location>
        <begin position="194"/>
        <end position="213"/>
    </location>
</feature>
<name>A0A6A6IIS4_9PLEO</name>
<feature type="compositionally biased region" description="Polar residues" evidence="6">
    <location>
        <begin position="48"/>
        <end position="60"/>
    </location>
</feature>
<feature type="compositionally biased region" description="Polar residues" evidence="6">
    <location>
        <begin position="1"/>
        <end position="29"/>
    </location>
</feature>
<dbReference type="InterPro" id="IPR020846">
    <property type="entry name" value="MFS_dom"/>
</dbReference>
<sequence length="658" mass="71980">MSANYHASDISPNSPTPSEDSDGISSVGSKSDAFSDKSVEVPEHAQFLRQTKQSSSTSLFSDHGEVAEGAVSARDRRQRNLLIETNVRAGTALPHVDETEQTEAAKEKPVSWRSLPRKDQLLVLTLARLSEPLTQTSLGSYIFYQLQSFDRSLPDSTISFQAGMIHASFPAAQFLTAILWGRFADSELGGRKRVIWIGLLGTMISMIGFGFSHSFPAAVFFRCVGGVLNGNIGVMRTMISEIIKEKKYQSRAFIILPMTFNIGVIIGPILGGLLADPVTSYPSIFGPDSFLGGKDGVQWMIKWPYALPNLLSAVFLFIATLSIILFLEETSELCKHKPDPGLRIGRWIRRHVLRQNISIDHQYAAIPGDEFAAAAALELQPTPTSAHPDTPAARDKPSKSFTRKLPFRRIWTRNVITTLFSHGLLAMHIGTFNSLWFIYLSAPRYDPAHPHPSGLQPHGLIHFTGGLALPPPRIGLALAILGLIGITLQLFLYPRLSHRLGTALSYRIFLALFPITYMIVPFLSVVPSWAKPPAGVSGPFIWAAITIVLFIQVLARTFALPCTTILINNCCPHPSVLGTVHGLGQSVSSLTRTFGPIMFGWIFGRGLDMGVVGLAWWILACVAIVGSAVAQFVREGDGHEVLLEGEVKGEDGVVRRLK</sequence>
<dbReference type="SUPFAM" id="SSF103473">
    <property type="entry name" value="MFS general substrate transporter"/>
    <property type="match status" value="1"/>
</dbReference>
<dbReference type="GO" id="GO:0016020">
    <property type="term" value="C:membrane"/>
    <property type="evidence" value="ECO:0007669"/>
    <property type="project" value="UniProtKB-SubCell"/>
</dbReference>
<evidence type="ECO:0000259" key="8">
    <source>
        <dbReference type="PROSITE" id="PS50850"/>
    </source>
</evidence>
<keyword evidence="4 7" id="KW-1133">Transmembrane helix</keyword>